<dbReference type="InterPro" id="IPR028978">
    <property type="entry name" value="Chorismate_lyase_/UTRA_dom_sf"/>
</dbReference>
<dbReference type="EMBL" id="AP019307">
    <property type="protein sequence ID" value="BBH17003.1"/>
    <property type="molecule type" value="Genomic_DNA"/>
</dbReference>
<dbReference type="Pfam" id="PF00392">
    <property type="entry name" value="GntR"/>
    <property type="match status" value="1"/>
</dbReference>
<proteinExistence type="predicted"/>
<evidence type="ECO:0000259" key="4">
    <source>
        <dbReference type="PROSITE" id="PS50949"/>
    </source>
</evidence>
<dbReference type="GO" id="GO:0005524">
    <property type="term" value="F:ATP binding"/>
    <property type="evidence" value="ECO:0007669"/>
    <property type="project" value="InterPro"/>
</dbReference>
<dbReference type="InterPro" id="IPR011663">
    <property type="entry name" value="UTRA"/>
</dbReference>
<dbReference type="PANTHER" id="PTHR44846:SF1">
    <property type="entry name" value="MANNOSYL-D-GLYCERATE TRANSPORT_METABOLISM SYSTEM REPRESSOR MNGR-RELATED"/>
    <property type="match status" value="1"/>
</dbReference>
<dbReference type="SMART" id="SM00866">
    <property type="entry name" value="UTRA"/>
    <property type="match status" value="1"/>
</dbReference>
<evidence type="ECO:0000256" key="2">
    <source>
        <dbReference type="ARBA" id="ARBA00023125"/>
    </source>
</evidence>
<dbReference type="SUPFAM" id="SSF46785">
    <property type="entry name" value="Winged helix' DNA-binding domain"/>
    <property type="match status" value="1"/>
</dbReference>
<dbReference type="RefSeq" id="WP_231998864.1">
    <property type="nucleotide sequence ID" value="NZ_AP019307.1"/>
</dbReference>
<protein>
    <submittedName>
        <fullName evidence="5">GntR family transcriptional regulator</fullName>
    </submittedName>
</protein>
<feature type="domain" description="HTH gntR-type" evidence="4">
    <location>
        <begin position="11"/>
        <end position="77"/>
    </location>
</feature>
<dbReference type="InterPro" id="IPR006194">
    <property type="entry name" value="Gly-tRNA-synth_heterodimer"/>
</dbReference>
<dbReference type="GO" id="GO:0045892">
    <property type="term" value="P:negative regulation of DNA-templated transcription"/>
    <property type="evidence" value="ECO:0007669"/>
    <property type="project" value="TreeGrafter"/>
</dbReference>
<keyword evidence="1" id="KW-0805">Transcription regulation</keyword>
<dbReference type="CDD" id="cd07377">
    <property type="entry name" value="WHTH_GntR"/>
    <property type="match status" value="1"/>
</dbReference>
<dbReference type="AlphaFoldDB" id="A0A3G9IX97"/>
<name>A0A3G9IX97_9ACTN</name>
<dbReference type="KEGG" id="nbe:Back2_12900"/>
<dbReference type="PANTHER" id="PTHR44846">
    <property type="entry name" value="MANNOSYL-D-GLYCERATE TRANSPORT/METABOLISM SYSTEM REPRESSOR MNGR-RELATED"/>
    <property type="match status" value="1"/>
</dbReference>
<dbReference type="InterPro" id="IPR000524">
    <property type="entry name" value="Tscrpt_reg_HTH_GntR"/>
</dbReference>
<dbReference type="PROSITE" id="PS50861">
    <property type="entry name" value="AA_TRNA_LIGASE_II_GLYAB"/>
    <property type="match status" value="1"/>
</dbReference>
<dbReference type="PRINTS" id="PR00035">
    <property type="entry name" value="HTHGNTR"/>
</dbReference>
<reference evidence="5 6" key="1">
    <citation type="submission" date="2018-11" db="EMBL/GenBank/DDBJ databases">
        <title>Complete genome sequence of Nocardioides baekrokdamisoli strain KCTC 39748.</title>
        <authorList>
            <person name="Kang S.W."/>
            <person name="Lee K.C."/>
            <person name="Kim K.K."/>
            <person name="Kim J.S."/>
            <person name="Kim D.S."/>
            <person name="Ko S.H."/>
            <person name="Yang S.H."/>
            <person name="Shin Y.K."/>
            <person name="Lee J.S."/>
        </authorList>
    </citation>
    <scope>NUCLEOTIDE SEQUENCE [LARGE SCALE GENOMIC DNA]</scope>
    <source>
        <strain evidence="5 6">KCTC 39748</strain>
    </source>
</reference>
<sequence>MTHPSFLLERTPKYVQVREYVRDLVGNALPGSPAPSERELVNVFAVARMTVRQAIDALVAEGLLERKPGRGTFVAARPGSQSHAVVGLTEYMAIRGVEVTSRTVVIRTQQAGPGVARALSIPEGVEVVHWRRVRHADGLPFGIEDVYLPLELVPDLAQAEPASLYDYLAAIGMRPTSNDDTYTADAASIEDSEFLGVEIGSPVLRKQRRALVDRIPIEVSRGAWRTDVHALWLRFSD</sequence>
<dbReference type="GO" id="GO:0006426">
    <property type="term" value="P:glycyl-tRNA aminoacylation"/>
    <property type="evidence" value="ECO:0007669"/>
    <property type="project" value="InterPro"/>
</dbReference>
<dbReference type="PROSITE" id="PS50949">
    <property type="entry name" value="HTH_GNTR"/>
    <property type="match status" value="1"/>
</dbReference>
<dbReference type="SUPFAM" id="SSF64288">
    <property type="entry name" value="Chorismate lyase-like"/>
    <property type="match status" value="1"/>
</dbReference>
<evidence type="ECO:0000256" key="1">
    <source>
        <dbReference type="ARBA" id="ARBA00023015"/>
    </source>
</evidence>
<dbReference type="GO" id="GO:0005737">
    <property type="term" value="C:cytoplasm"/>
    <property type="evidence" value="ECO:0007669"/>
    <property type="project" value="InterPro"/>
</dbReference>
<evidence type="ECO:0000256" key="3">
    <source>
        <dbReference type="ARBA" id="ARBA00023163"/>
    </source>
</evidence>
<keyword evidence="2" id="KW-0238">DNA-binding</keyword>
<evidence type="ECO:0000313" key="5">
    <source>
        <dbReference type="EMBL" id="BBH17003.1"/>
    </source>
</evidence>
<dbReference type="Pfam" id="PF07702">
    <property type="entry name" value="UTRA"/>
    <property type="match status" value="1"/>
</dbReference>
<dbReference type="GO" id="GO:0003700">
    <property type="term" value="F:DNA-binding transcription factor activity"/>
    <property type="evidence" value="ECO:0007669"/>
    <property type="project" value="InterPro"/>
</dbReference>
<keyword evidence="6" id="KW-1185">Reference proteome</keyword>
<organism evidence="5 6">
    <name type="scientific">Nocardioides baekrokdamisoli</name>
    <dbReference type="NCBI Taxonomy" id="1804624"/>
    <lineage>
        <taxon>Bacteria</taxon>
        <taxon>Bacillati</taxon>
        <taxon>Actinomycetota</taxon>
        <taxon>Actinomycetes</taxon>
        <taxon>Propionibacteriales</taxon>
        <taxon>Nocardioidaceae</taxon>
        <taxon>Nocardioides</taxon>
    </lineage>
</organism>
<dbReference type="Proteomes" id="UP000271573">
    <property type="component" value="Chromosome"/>
</dbReference>
<dbReference type="Gene3D" id="1.10.10.10">
    <property type="entry name" value="Winged helix-like DNA-binding domain superfamily/Winged helix DNA-binding domain"/>
    <property type="match status" value="1"/>
</dbReference>
<dbReference type="SMART" id="SM00345">
    <property type="entry name" value="HTH_GNTR"/>
    <property type="match status" value="1"/>
</dbReference>
<accession>A0A3G9IX97</accession>
<dbReference type="Gene3D" id="3.40.1410.10">
    <property type="entry name" value="Chorismate lyase-like"/>
    <property type="match status" value="1"/>
</dbReference>
<dbReference type="InterPro" id="IPR050679">
    <property type="entry name" value="Bact_HTH_transcr_reg"/>
</dbReference>
<dbReference type="GO" id="GO:0003677">
    <property type="term" value="F:DNA binding"/>
    <property type="evidence" value="ECO:0007669"/>
    <property type="project" value="UniProtKB-KW"/>
</dbReference>
<keyword evidence="3" id="KW-0804">Transcription</keyword>
<dbReference type="InterPro" id="IPR036388">
    <property type="entry name" value="WH-like_DNA-bd_sf"/>
</dbReference>
<gene>
    <name evidence="5" type="ORF">Back2_12900</name>
</gene>
<evidence type="ECO:0000313" key="6">
    <source>
        <dbReference type="Proteomes" id="UP000271573"/>
    </source>
</evidence>
<dbReference type="InterPro" id="IPR036390">
    <property type="entry name" value="WH_DNA-bd_sf"/>
</dbReference>
<dbReference type="GO" id="GO:0004820">
    <property type="term" value="F:glycine-tRNA ligase activity"/>
    <property type="evidence" value="ECO:0007669"/>
    <property type="project" value="InterPro"/>
</dbReference>